<protein>
    <submittedName>
        <fullName evidence="3">Putative membrane protein (Modular protein)</fullName>
    </submittedName>
</protein>
<evidence type="ECO:0000256" key="2">
    <source>
        <dbReference type="SAM" id="Phobius"/>
    </source>
</evidence>
<organism evidence="3">
    <name type="scientific">uncultured Microbacterium sp</name>
    <dbReference type="NCBI Taxonomy" id="191216"/>
    <lineage>
        <taxon>Bacteria</taxon>
        <taxon>Bacillati</taxon>
        <taxon>Actinomycetota</taxon>
        <taxon>Actinomycetes</taxon>
        <taxon>Micrococcales</taxon>
        <taxon>Microbacteriaceae</taxon>
        <taxon>Microbacterium</taxon>
        <taxon>environmental samples</taxon>
    </lineage>
</organism>
<evidence type="ECO:0000313" key="3">
    <source>
        <dbReference type="EMBL" id="SBS70047.1"/>
    </source>
</evidence>
<keyword evidence="2" id="KW-0812">Transmembrane</keyword>
<keyword evidence="2" id="KW-0472">Membrane</keyword>
<name>A0A1Y5NUH0_9MICO</name>
<dbReference type="AlphaFoldDB" id="A0A1Y5NUH0"/>
<keyword evidence="2" id="KW-1133">Transmembrane helix</keyword>
<gene>
    <name evidence="3" type="ORF">MIPYR_10228</name>
</gene>
<dbReference type="EMBL" id="FLQR01000001">
    <property type="protein sequence ID" value="SBS70047.1"/>
    <property type="molecule type" value="Genomic_DNA"/>
</dbReference>
<proteinExistence type="predicted"/>
<sequence>MAKESLGLGGGRPGDDSSPGGPSTARITMWIIGGAVGLYMVVTGVVGALTAG</sequence>
<evidence type="ECO:0000256" key="1">
    <source>
        <dbReference type="SAM" id="MobiDB-lite"/>
    </source>
</evidence>
<feature type="region of interest" description="Disordered" evidence="1">
    <location>
        <begin position="1"/>
        <end position="23"/>
    </location>
</feature>
<accession>A0A1Y5NUH0</accession>
<reference evidence="3" key="1">
    <citation type="submission" date="2016-03" db="EMBL/GenBank/DDBJ databases">
        <authorList>
            <person name="Ploux O."/>
        </authorList>
    </citation>
    <scope>NUCLEOTIDE SEQUENCE</scope>
    <source>
        <strain evidence="3">UC1</strain>
    </source>
</reference>
<feature type="transmembrane region" description="Helical" evidence="2">
    <location>
        <begin position="27"/>
        <end position="51"/>
    </location>
</feature>
<dbReference type="RefSeq" id="WP_295572583.1">
    <property type="nucleotide sequence ID" value="NZ_FLQR01000001.1"/>
</dbReference>